<evidence type="ECO:0000313" key="1">
    <source>
        <dbReference type="EMBL" id="ASN68118.1"/>
    </source>
</evidence>
<name>A0A2H4J731_9CAUD</name>
<protein>
    <submittedName>
        <fullName evidence="1">Uncharacterized protein</fullName>
    </submittedName>
</protein>
<proteinExistence type="predicted"/>
<reference evidence="1" key="1">
    <citation type="submission" date="2017-06" db="EMBL/GenBank/DDBJ databases">
        <title>Novel phages from South African skin metaviromes.</title>
        <authorList>
            <person name="van Zyl L.J."/>
            <person name="Abrahams Y."/>
            <person name="Stander E.A."/>
            <person name="Kirby B.M."/>
            <person name="Clavaud C."/>
            <person name="Farcet C."/>
            <person name="Breton L."/>
            <person name="Trindade M.I."/>
        </authorList>
    </citation>
    <scope>NUCLEOTIDE SEQUENCE</scope>
</reference>
<accession>A0A2H4J731</accession>
<dbReference type="EMBL" id="MF417871">
    <property type="protein sequence ID" value="ASN68118.1"/>
    <property type="molecule type" value="Genomic_DNA"/>
</dbReference>
<organism evidence="1">
    <name type="scientific">uncultured Caudovirales phage</name>
    <dbReference type="NCBI Taxonomy" id="2100421"/>
    <lineage>
        <taxon>Viruses</taxon>
        <taxon>Duplodnaviria</taxon>
        <taxon>Heunggongvirae</taxon>
        <taxon>Uroviricota</taxon>
        <taxon>Caudoviricetes</taxon>
        <taxon>Peduoviridae</taxon>
        <taxon>Maltschvirus</taxon>
        <taxon>Maltschvirus maltsch</taxon>
    </lineage>
</organism>
<gene>
    <name evidence="1" type="ORF">8F11_83</name>
</gene>
<sequence length="71" mass="7923">MLIEKGELYTEKYSAGSFRVYLAIEDAESAGDIVKVVDLTRDANVYLTSDTVIPFEGELDVELRAVSNKYT</sequence>